<dbReference type="Proteomes" id="UP000277582">
    <property type="component" value="Unassembled WGS sequence"/>
</dbReference>
<dbReference type="EMBL" id="RCOS01000111">
    <property type="protein sequence ID" value="RSN73729.1"/>
    <property type="molecule type" value="Genomic_DNA"/>
</dbReference>
<name>A0A3R9QW95_9CREN</name>
<gene>
    <name evidence="1" type="ORF">D6D85_09560</name>
</gene>
<dbReference type="SUPFAM" id="SSF55874">
    <property type="entry name" value="ATPase domain of HSP90 chaperone/DNA topoisomerase II/histidine kinase"/>
    <property type="match status" value="1"/>
</dbReference>
<dbReference type="AlphaFoldDB" id="A0A3R9QW95"/>
<dbReference type="RefSeq" id="WP_373695746.1">
    <property type="nucleotide sequence ID" value="NZ_RCOS01000111.1"/>
</dbReference>
<comment type="caution">
    <text evidence="1">The sequence shown here is derived from an EMBL/GenBank/DDBJ whole genome shotgun (WGS) entry which is preliminary data.</text>
</comment>
<accession>A0A3R9QW95</accession>
<evidence type="ECO:0000313" key="1">
    <source>
        <dbReference type="EMBL" id="RSN73729.1"/>
    </source>
</evidence>
<feature type="non-terminal residue" evidence="1">
    <location>
        <position position="279"/>
    </location>
</feature>
<organism evidence="1 2">
    <name type="scientific">Candidatus Methanodesulfokora washburnensis</name>
    <dbReference type="NCBI Taxonomy" id="2478471"/>
    <lineage>
        <taxon>Archaea</taxon>
        <taxon>Thermoproteota</taxon>
        <taxon>Candidatus Korarchaeia</taxon>
        <taxon>Candidatus Korarchaeia incertae sedis</taxon>
        <taxon>Candidatus Methanodesulfokora</taxon>
    </lineage>
</organism>
<evidence type="ECO:0000313" key="2">
    <source>
        <dbReference type="Proteomes" id="UP000277582"/>
    </source>
</evidence>
<dbReference type="InterPro" id="IPR036890">
    <property type="entry name" value="HATPase_C_sf"/>
</dbReference>
<reference evidence="1 2" key="1">
    <citation type="submission" date="2018-10" db="EMBL/GenBank/DDBJ databases">
        <title>Co-occurring genomic capacity for anaerobic methane metabolism and dissimilatory sulfite reduction discovered in the Korarchaeota.</title>
        <authorList>
            <person name="Mckay L.J."/>
            <person name="Dlakic M."/>
            <person name="Fields M.W."/>
            <person name="Delmont T.O."/>
            <person name="Eren A.M."/>
            <person name="Jay Z.J."/>
            <person name="Klingelsmith K.B."/>
            <person name="Rusch D.B."/>
            <person name="Inskeep W.P."/>
        </authorList>
    </citation>
    <scope>NUCLEOTIDE SEQUENCE [LARGE SCALE GENOMIC DNA]</scope>
    <source>
        <strain evidence="1 2">MDKW</strain>
    </source>
</reference>
<sequence length="279" mass="31864">MSCRDKCRELGFEDAIEYGITRKYVETRRWGLWEVFREIIQNALDEMQETENEIPTAYPCRSLSEGVAIYDYGRGLGIRHLLIGTSEKKPWQRGKFGEGLKLALLAATHLGVPVIIHSGDKIIQPIFVTKVIEGVPIDLFCICHKSAASITGTRVFIGSLDLCVAFRDRIVQGIYQADPDCIKYEYLHDFSGKMGWYAVIDPICTRGPSIYVRDIYVTSFREAFRHTACFSYNLYDVEIDESRRIPAGGSVIDEIRDVWSFVAYQAADDRNAYELLKRF</sequence>
<keyword evidence="2" id="KW-1185">Reference proteome</keyword>
<protein>
    <submittedName>
        <fullName evidence="1">Uncharacterized protein</fullName>
    </submittedName>
</protein>
<proteinExistence type="predicted"/>